<dbReference type="RefSeq" id="WP_226385383.1">
    <property type="nucleotide sequence ID" value="NZ_JADCKA010000008.1"/>
</dbReference>
<feature type="compositionally biased region" description="Basic and acidic residues" evidence="1">
    <location>
        <begin position="54"/>
        <end position="63"/>
    </location>
</feature>
<dbReference type="EMBL" id="JADCKA010000008">
    <property type="protein sequence ID" value="MBE5035737.1"/>
    <property type="molecule type" value="Genomic_DNA"/>
</dbReference>
<proteinExistence type="predicted"/>
<organism evidence="2 3">
    <name type="scientific">Gallibacter intestinalis</name>
    <dbReference type="NCBI Taxonomy" id="2779356"/>
    <lineage>
        <taxon>Bacteria</taxon>
        <taxon>Bacillati</taxon>
        <taxon>Bacillota</taxon>
        <taxon>Clostridia</taxon>
        <taxon>Eubacteriales</taxon>
        <taxon>Eubacteriaceae</taxon>
        <taxon>Gallibacter</taxon>
    </lineage>
</organism>
<dbReference type="Proteomes" id="UP001516588">
    <property type="component" value="Unassembled WGS sequence"/>
</dbReference>
<accession>A0ABR9QXY4</accession>
<feature type="compositionally biased region" description="Basic and acidic residues" evidence="1">
    <location>
        <begin position="121"/>
        <end position="134"/>
    </location>
</feature>
<sequence length="282" mass="30327">MLKKRIVQYWTTIKDTCKKHKKTALAILLIIAVAAGGSVGYKLMTATDSGVASNEKKLEQAKEAEEEAVKEEKSAEDELKDAEKELEKAKKSGDKDAIAKAEKKVETAKEKVNSTKKKVEKAKEEVAESTDKKPSSSNSSASSSNSNKKPSNSGSNSSSSSGSSSASKPSKPSGGSSGSSGSSSGGSSTSKPSKPAHTHSYTIPVYGERTTTVTKYREEAYDVKVCGICGMDNPSIEHAKAHVKNDGNYNDYIETRYKKVPYKETVTEKYIKYYKCSCGAKK</sequence>
<comment type="caution">
    <text evidence="2">The sequence shown here is derived from an EMBL/GenBank/DDBJ whole genome shotgun (WGS) entry which is preliminary data.</text>
</comment>
<feature type="compositionally biased region" description="Low complexity" evidence="1">
    <location>
        <begin position="135"/>
        <end position="193"/>
    </location>
</feature>
<keyword evidence="3" id="KW-1185">Reference proteome</keyword>
<protein>
    <submittedName>
        <fullName evidence="2">Uncharacterized protein</fullName>
    </submittedName>
</protein>
<evidence type="ECO:0000256" key="1">
    <source>
        <dbReference type="SAM" id="MobiDB-lite"/>
    </source>
</evidence>
<gene>
    <name evidence="2" type="ORF">INF20_05510</name>
</gene>
<name>A0ABR9QXY4_9FIRM</name>
<feature type="compositionally biased region" description="Basic and acidic residues" evidence="1">
    <location>
        <begin position="70"/>
        <end position="113"/>
    </location>
</feature>
<evidence type="ECO:0000313" key="3">
    <source>
        <dbReference type="Proteomes" id="UP001516588"/>
    </source>
</evidence>
<reference evidence="2 3" key="1">
    <citation type="submission" date="2020-10" db="EMBL/GenBank/DDBJ databases">
        <title>ChiBAC.</title>
        <authorList>
            <person name="Zenner C."/>
            <person name="Hitch T.C.A."/>
            <person name="Clavel T."/>
        </authorList>
    </citation>
    <scope>NUCLEOTIDE SEQUENCE [LARGE SCALE GENOMIC DNA]</scope>
    <source>
        <strain evidence="2 3">DSM 108706</strain>
    </source>
</reference>
<feature type="region of interest" description="Disordered" evidence="1">
    <location>
        <begin position="49"/>
        <end position="203"/>
    </location>
</feature>
<evidence type="ECO:0000313" key="2">
    <source>
        <dbReference type="EMBL" id="MBE5035737.1"/>
    </source>
</evidence>